<evidence type="ECO:0000256" key="1">
    <source>
        <dbReference type="SAM" id="MobiDB-lite"/>
    </source>
</evidence>
<proteinExistence type="predicted"/>
<accession>A0ABM7RGX4</accession>
<feature type="region of interest" description="Disordered" evidence="1">
    <location>
        <begin position="194"/>
        <end position="250"/>
    </location>
</feature>
<sequence length="465" mass="48121">MNLRRHVRLGLLVTIGFAPVRGDVTYVDAVEGAAGNTFATGGSQADTSWINPDTGSGSDDDQWKVRAFGNNATVFQALHSSTTMPELTTRLSGLSDGNYDIWVFFWDGPNSNTWTISAGLASGALTTYSFDGPGDTATPVAAAGLSFSNSPMVTEDVRTLYGVKLGQATVSGGNDVDVFVDNLTGGGSNTRTWYDGVGYEPASTEPVDTDGDGLTDAEEGGLGTNANDPDSDDDGTPDGVEVAQGTDPTDAASVLGVPLVAIDFNRNDSLGSPSQSGFRVIGGSNTQAENSNSYVKQVGALQVTVSRPESTEFEFRGANGDGSRDIPGGDTSLSYLVSDLIATRDGAIDIEVTGLPAGDYVFRSYHLEPFNSTAMGFAQGSTNLLPNTVEGRVGGVLKGSVQTNALGAPGLNTTFIHDGNIPTLAFPFSYDGTGPMTVQVTATDSGSGGTFLMMNGFEILNALAP</sequence>
<dbReference type="Proteomes" id="UP001374893">
    <property type="component" value="Chromosome"/>
</dbReference>
<reference evidence="2 3" key="1">
    <citation type="submission" date="2021-06" db="EMBL/GenBank/DDBJ databases">
        <title>Complete genome of Haloferula helveola possessing various polysaccharide degrading enzymes.</title>
        <authorList>
            <person name="Takami H."/>
            <person name="Huang C."/>
            <person name="Hamasaki K."/>
        </authorList>
    </citation>
    <scope>NUCLEOTIDE SEQUENCE [LARGE SCALE GENOMIC DNA]</scope>
    <source>
        <strain evidence="2 3">CN-1</strain>
    </source>
</reference>
<name>A0ABM7RGX4_9BACT</name>
<evidence type="ECO:0000313" key="2">
    <source>
        <dbReference type="EMBL" id="BCX48637.1"/>
    </source>
</evidence>
<gene>
    <name evidence="2" type="ORF">HAHE_25450</name>
</gene>
<keyword evidence="3" id="KW-1185">Reference proteome</keyword>
<dbReference type="EMBL" id="AP024702">
    <property type="protein sequence ID" value="BCX48637.1"/>
    <property type="molecule type" value="Genomic_DNA"/>
</dbReference>
<organism evidence="2 3">
    <name type="scientific">Haloferula helveola</name>
    <dbReference type="NCBI Taxonomy" id="490095"/>
    <lineage>
        <taxon>Bacteria</taxon>
        <taxon>Pseudomonadati</taxon>
        <taxon>Verrucomicrobiota</taxon>
        <taxon>Verrucomicrobiia</taxon>
        <taxon>Verrucomicrobiales</taxon>
        <taxon>Verrucomicrobiaceae</taxon>
        <taxon>Haloferula</taxon>
    </lineage>
</organism>
<protein>
    <submittedName>
        <fullName evidence="2">Uncharacterized protein</fullName>
    </submittedName>
</protein>
<feature type="compositionally biased region" description="Acidic residues" evidence="1">
    <location>
        <begin position="207"/>
        <end position="219"/>
    </location>
</feature>
<evidence type="ECO:0000313" key="3">
    <source>
        <dbReference type="Proteomes" id="UP001374893"/>
    </source>
</evidence>